<dbReference type="Pfam" id="PF06177">
    <property type="entry name" value="QueT"/>
    <property type="match status" value="1"/>
</dbReference>
<dbReference type="Proteomes" id="UP000242520">
    <property type="component" value="Unassembled WGS sequence"/>
</dbReference>
<proteinExistence type="predicted"/>
<accession>A0A1M5PHE4</accession>
<feature type="transmembrane region" description="Helical" evidence="1">
    <location>
        <begin position="120"/>
        <end position="143"/>
    </location>
</feature>
<dbReference type="PANTHER" id="PTHR40044">
    <property type="entry name" value="INTEGRAL MEMBRANE PROTEIN-RELATED"/>
    <property type="match status" value="1"/>
</dbReference>
<keyword evidence="1" id="KW-0472">Membrane</keyword>
<dbReference type="RefSeq" id="WP_072723286.1">
    <property type="nucleotide sequence ID" value="NZ_FQXH01000006.1"/>
</dbReference>
<dbReference type="EMBL" id="FQXH01000006">
    <property type="protein sequence ID" value="SHH01138.1"/>
    <property type="molecule type" value="Genomic_DNA"/>
</dbReference>
<dbReference type="PIRSF" id="PIRSF031501">
    <property type="entry name" value="QueT"/>
    <property type="match status" value="1"/>
</dbReference>
<feature type="transmembrane region" description="Helical" evidence="1">
    <location>
        <begin position="50"/>
        <end position="81"/>
    </location>
</feature>
<reference evidence="3" key="1">
    <citation type="submission" date="2016-11" db="EMBL/GenBank/DDBJ databases">
        <authorList>
            <person name="Varghese N."/>
            <person name="Submissions S."/>
        </authorList>
    </citation>
    <scope>NUCLEOTIDE SEQUENCE [LARGE SCALE GENOMIC DNA]</scope>
    <source>
        <strain evidence="3">DSM 15285</strain>
    </source>
</reference>
<dbReference type="PANTHER" id="PTHR40044:SF1">
    <property type="entry name" value="INTEGRAL MEMBRANE PROTEIN"/>
    <property type="match status" value="1"/>
</dbReference>
<gene>
    <name evidence="2" type="ORF">SAMN02744040_00487</name>
</gene>
<keyword evidence="1" id="KW-1133">Transmembrane helix</keyword>
<evidence type="ECO:0000313" key="2">
    <source>
        <dbReference type="EMBL" id="SHH01138.1"/>
    </source>
</evidence>
<feature type="transmembrane region" description="Helical" evidence="1">
    <location>
        <begin position="93"/>
        <end position="114"/>
    </location>
</feature>
<keyword evidence="3" id="KW-1185">Reference proteome</keyword>
<evidence type="ECO:0000256" key="1">
    <source>
        <dbReference type="SAM" id="Phobius"/>
    </source>
</evidence>
<dbReference type="InterPro" id="IPR010387">
    <property type="entry name" value="QueT"/>
</dbReference>
<evidence type="ECO:0000313" key="3">
    <source>
        <dbReference type="Proteomes" id="UP000242520"/>
    </source>
</evidence>
<dbReference type="STRING" id="1123350.SAMN02744040_00487"/>
<protein>
    <submittedName>
        <fullName evidence="2">Uncharacterized membrane protein</fullName>
    </submittedName>
</protein>
<keyword evidence="1" id="KW-0812">Transmembrane</keyword>
<dbReference type="AlphaFoldDB" id="A0A1M5PHE4"/>
<name>A0A1M5PHE4_9FIRM</name>
<organism evidence="2 3">
    <name type="scientific">Tepidibacter thalassicus DSM 15285</name>
    <dbReference type="NCBI Taxonomy" id="1123350"/>
    <lineage>
        <taxon>Bacteria</taxon>
        <taxon>Bacillati</taxon>
        <taxon>Bacillota</taxon>
        <taxon>Clostridia</taxon>
        <taxon>Peptostreptococcales</taxon>
        <taxon>Peptostreptococcaceae</taxon>
        <taxon>Tepidibacter</taxon>
    </lineage>
</organism>
<feature type="transmembrane region" description="Helical" evidence="1">
    <location>
        <begin position="12"/>
        <end position="30"/>
    </location>
</feature>
<sequence length="158" mass="17274">MKITTKSIVKIGLIAAVYAAITISIAPISYGLIQFRVSEVMTLLAFVDPIYIPGLVLGCVISNMFSSLGIIDIVVGSTATFISVYMISKSKNLFIASIWPTVINGLFIGAEIHFVLNQPFLISSLYVAMGEFCVVTLIGYPLFKFILNKKFIVKILKV</sequence>